<dbReference type="Gene3D" id="3.55.40.20">
    <property type="entry name" value="Iron/manganese superoxide dismutase, C-terminal domain"/>
    <property type="match status" value="1"/>
</dbReference>
<dbReference type="InterPro" id="IPR019833">
    <property type="entry name" value="Mn/Fe_SOD_BS"/>
</dbReference>
<dbReference type="EMBL" id="KF736945">
    <property type="protein sequence ID" value="AHD25899.1"/>
    <property type="molecule type" value="mRNA"/>
</dbReference>
<feature type="binding site" evidence="7">
    <location>
        <position position="114"/>
    </location>
    <ligand>
        <name>Mn(2+)</name>
        <dbReference type="ChEBI" id="CHEBI:29035"/>
    </ligand>
</feature>
<dbReference type="Pfam" id="PF00081">
    <property type="entry name" value="Sod_Fe_N"/>
    <property type="match status" value="1"/>
</dbReference>
<dbReference type="Pfam" id="PF02777">
    <property type="entry name" value="Sod_Fe_C"/>
    <property type="match status" value="1"/>
</dbReference>
<sequence>MACLTQRAFVSQSGFRAAAMRVVARRAFSATPTKAAFELPALPYEIDALEKKGMSKQTLEFHWGKHHAAYVNNLNNQIKGKDLENMTIEQVMLKTWNNGTPTAEFNNAGQVVNHTFFWESMAPNGGGAPTGKLAEAIDRDFGSFEEFKNQFKTAGATQFGSGWAWLVVGKDGKLKVTKTPNAENPWVYGETPILTMDVWEHAYYLDFQNRRPDFISTFINDLVNWDKVAERFAAAA</sequence>
<protein>
    <recommendedName>
        <fullName evidence="8">Superoxide dismutase</fullName>
        <ecNumber evidence="8">1.15.1.1</ecNumber>
    </recommendedName>
</protein>
<dbReference type="InterPro" id="IPR036314">
    <property type="entry name" value="SOD_C_sf"/>
</dbReference>
<evidence type="ECO:0000259" key="9">
    <source>
        <dbReference type="Pfam" id="PF00081"/>
    </source>
</evidence>
<feature type="domain" description="Manganese/iron superoxide dismutase C-terminal" evidence="10">
    <location>
        <begin position="129"/>
        <end position="231"/>
    </location>
</feature>
<dbReference type="EC" id="1.15.1.1" evidence="8"/>
<keyword evidence="5" id="KW-0408">Iron</keyword>
<dbReference type="PROSITE" id="PS00088">
    <property type="entry name" value="SOD_MN"/>
    <property type="match status" value="1"/>
</dbReference>
<keyword evidence="3 7" id="KW-0479">Metal-binding</keyword>
<evidence type="ECO:0000256" key="8">
    <source>
        <dbReference type="RuleBase" id="RU000414"/>
    </source>
</evidence>
<evidence type="ECO:0000256" key="2">
    <source>
        <dbReference type="ARBA" id="ARBA00008714"/>
    </source>
</evidence>
<feature type="binding site" evidence="7">
    <location>
        <position position="201"/>
    </location>
    <ligand>
        <name>Mn(2+)</name>
        <dbReference type="ChEBI" id="CHEBI:29035"/>
    </ligand>
</feature>
<dbReference type="GO" id="GO:0004784">
    <property type="term" value="F:superoxide dismutase activity"/>
    <property type="evidence" value="ECO:0007669"/>
    <property type="project" value="UniProtKB-EC"/>
</dbReference>
<dbReference type="GO" id="GO:0042644">
    <property type="term" value="C:chloroplast nucleoid"/>
    <property type="evidence" value="ECO:0007669"/>
    <property type="project" value="TreeGrafter"/>
</dbReference>
<reference evidence="11" key="1">
    <citation type="submission" date="2013-10" db="EMBL/GenBank/DDBJ databases">
        <title>Characterization of iron superoxide dismutase from Chlorella pyrenoidosa.</title>
        <authorList>
            <person name="Jiang L."/>
            <person name="Sun X."/>
        </authorList>
    </citation>
    <scope>NUCLEOTIDE SEQUENCE</scope>
    <source>
        <strain evidence="11">820</strain>
    </source>
</reference>
<evidence type="ECO:0000256" key="4">
    <source>
        <dbReference type="ARBA" id="ARBA00023002"/>
    </source>
</evidence>
<dbReference type="FunFam" id="1.10.287.990:FF:000002">
    <property type="entry name" value="Superoxide dismutase"/>
    <property type="match status" value="1"/>
</dbReference>
<comment type="function">
    <text evidence="8">Destroys radicals which are normally produced within the cells and which are toxic to biological systems.</text>
</comment>
<dbReference type="InterPro" id="IPR036324">
    <property type="entry name" value="Mn/Fe_SOD_N_sf"/>
</dbReference>
<name>V9XTN3_AUXPY</name>
<feature type="domain" description="Manganese/iron superoxide dismutase N-terminal" evidence="9">
    <location>
        <begin position="37"/>
        <end position="122"/>
    </location>
</feature>
<evidence type="ECO:0000259" key="10">
    <source>
        <dbReference type="Pfam" id="PF02777"/>
    </source>
</evidence>
<evidence type="ECO:0000256" key="7">
    <source>
        <dbReference type="PIRSR" id="PIRSR000349-1"/>
    </source>
</evidence>
<dbReference type="PIRSF" id="PIRSF000349">
    <property type="entry name" value="SODismutase"/>
    <property type="match status" value="1"/>
</dbReference>
<dbReference type="PANTHER" id="PTHR42769:SF3">
    <property type="entry name" value="SUPEROXIDE DISMUTASE [FE] 2, CHLOROPLASTIC"/>
    <property type="match status" value="1"/>
</dbReference>
<dbReference type="GO" id="GO:0046872">
    <property type="term" value="F:metal ion binding"/>
    <property type="evidence" value="ECO:0007669"/>
    <property type="project" value="UniProtKB-KW"/>
</dbReference>
<dbReference type="InterPro" id="IPR001189">
    <property type="entry name" value="Mn/Fe_SOD"/>
</dbReference>
<keyword evidence="4 8" id="KW-0560">Oxidoreductase</keyword>
<proteinExistence type="evidence at transcript level"/>
<dbReference type="PANTHER" id="PTHR42769">
    <property type="entry name" value="SUPEROXIDE DISMUTASE"/>
    <property type="match status" value="1"/>
</dbReference>
<comment type="cofactor">
    <cofactor evidence="1">
        <name>Fe cation</name>
        <dbReference type="ChEBI" id="CHEBI:24875"/>
    </cofactor>
</comment>
<dbReference type="PRINTS" id="PR01703">
    <property type="entry name" value="MNSODISMTASE"/>
</dbReference>
<comment type="catalytic activity">
    <reaction evidence="6 8">
        <text>2 superoxide + 2 H(+) = H2O2 + O2</text>
        <dbReference type="Rhea" id="RHEA:20696"/>
        <dbReference type="ChEBI" id="CHEBI:15378"/>
        <dbReference type="ChEBI" id="CHEBI:15379"/>
        <dbReference type="ChEBI" id="CHEBI:16240"/>
        <dbReference type="ChEBI" id="CHEBI:18421"/>
        <dbReference type="EC" id="1.15.1.1"/>
    </reaction>
</comment>
<organism evidence="11">
    <name type="scientific">Auxenochlorella pyrenoidosa</name>
    <name type="common">Freshwater green alga</name>
    <name type="synonym">Chlorella pyrenoidosa</name>
    <dbReference type="NCBI Taxonomy" id="3078"/>
    <lineage>
        <taxon>Eukaryota</taxon>
        <taxon>Viridiplantae</taxon>
        <taxon>Chlorophyta</taxon>
        <taxon>core chlorophytes</taxon>
        <taxon>Trebouxiophyceae</taxon>
        <taxon>Chlorellales</taxon>
        <taxon>Chlorellaceae</taxon>
        <taxon>Auxenochlorella</taxon>
    </lineage>
</organism>
<feature type="binding site" evidence="7">
    <location>
        <position position="197"/>
    </location>
    <ligand>
        <name>Mn(2+)</name>
        <dbReference type="ChEBI" id="CHEBI:29035"/>
    </ligand>
</feature>
<dbReference type="Gene3D" id="1.10.287.990">
    <property type="entry name" value="Fe,Mn superoxide dismutase (SOD) domain"/>
    <property type="match status" value="1"/>
</dbReference>
<evidence type="ECO:0000313" key="11">
    <source>
        <dbReference type="EMBL" id="AHD25899.1"/>
    </source>
</evidence>
<dbReference type="InterPro" id="IPR019831">
    <property type="entry name" value="Mn/Fe_SOD_N"/>
</dbReference>
<dbReference type="SMR" id="V9XTN3"/>
<gene>
    <name evidence="11" type="primary">Fe-SOD</name>
</gene>
<evidence type="ECO:0000256" key="6">
    <source>
        <dbReference type="ARBA" id="ARBA00049204"/>
    </source>
</evidence>
<dbReference type="FunFam" id="3.55.40.20:FF:000001">
    <property type="entry name" value="Superoxide dismutase"/>
    <property type="match status" value="1"/>
</dbReference>
<comment type="similarity">
    <text evidence="2 8">Belongs to the iron/manganese superoxide dismutase family.</text>
</comment>
<dbReference type="SUPFAM" id="SSF54719">
    <property type="entry name" value="Fe,Mn superoxide dismutase (SOD), C-terminal domain"/>
    <property type="match status" value="1"/>
</dbReference>
<dbReference type="SUPFAM" id="SSF46609">
    <property type="entry name" value="Fe,Mn superoxide dismutase (SOD), N-terminal domain"/>
    <property type="match status" value="1"/>
</dbReference>
<feature type="binding site" evidence="7">
    <location>
        <position position="62"/>
    </location>
    <ligand>
        <name>Mn(2+)</name>
        <dbReference type="ChEBI" id="CHEBI:29035"/>
    </ligand>
</feature>
<evidence type="ECO:0000256" key="5">
    <source>
        <dbReference type="ARBA" id="ARBA00023004"/>
    </source>
</evidence>
<accession>V9XTN3</accession>
<evidence type="ECO:0000256" key="1">
    <source>
        <dbReference type="ARBA" id="ARBA00001962"/>
    </source>
</evidence>
<dbReference type="AlphaFoldDB" id="V9XTN3"/>
<evidence type="ECO:0000256" key="3">
    <source>
        <dbReference type="ARBA" id="ARBA00022723"/>
    </source>
</evidence>
<dbReference type="InterPro" id="IPR019832">
    <property type="entry name" value="Mn/Fe_SOD_C"/>
</dbReference>